<evidence type="ECO:0000256" key="2">
    <source>
        <dbReference type="ARBA" id="ARBA00023235"/>
    </source>
</evidence>
<accession>A0A194AD96</accession>
<keyword evidence="4" id="KW-1185">Reference proteome</keyword>
<evidence type="ECO:0000313" key="3">
    <source>
        <dbReference type="EMBL" id="GAU07328.1"/>
    </source>
</evidence>
<dbReference type="PANTHER" id="PTHR21198">
    <property type="entry name" value="GLUTAMATE RACEMASE"/>
    <property type="match status" value="1"/>
</dbReference>
<dbReference type="Gene3D" id="3.40.50.1860">
    <property type="match status" value="2"/>
</dbReference>
<dbReference type="EMBL" id="BDFE01000002">
    <property type="protein sequence ID" value="GAU07328.1"/>
    <property type="molecule type" value="Genomic_DNA"/>
</dbReference>
<dbReference type="OrthoDB" id="9803739at2"/>
<dbReference type="AlphaFoldDB" id="A0A194AD96"/>
<protein>
    <submittedName>
        <fullName evidence="3">Aspartate racemase</fullName>
    </submittedName>
</protein>
<dbReference type="Proteomes" id="UP000095200">
    <property type="component" value="Unassembled WGS sequence"/>
</dbReference>
<comment type="similarity">
    <text evidence="1">Belongs to the aspartate/glutamate racemases family.</text>
</comment>
<dbReference type="STRING" id="1592317.DPF_0006"/>
<reference evidence="4" key="1">
    <citation type="submission" date="2016-06" db="EMBL/GenBank/DDBJ databases">
        <title>Draft genome sequence of Desulfoplanes formicivorans strain Pf12B.</title>
        <authorList>
            <person name="Watanabe M."/>
            <person name="Kojima H."/>
            <person name="Fukui M."/>
        </authorList>
    </citation>
    <scope>NUCLEOTIDE SEQUENCE [LARGE SCALE GENOMIC DNA]</scope>
    <source>
        <strain evidence="4">Pf12B</strain>
    </source>
</reference>
<name>A0A194AD96_9BACT</name>
<dbReference type="InterPro" id="IPR004380">
    <property type="entry name" value="Asp_race"/>
</dbReference>
<comment type="caution">
    <text evidence="3">The sequence shown here is derived from an EMBL/GenBank/DDBJ whole genome shotgun (WGS) entry which is preliminary data.</text>
</comment>
<dbReference type="InterPro" id="IPR015942">
    <property type="entry name" value="Asp/Glu/hydantoin_racemase"/>
</dbReference>
<dbReference type="PANTHER" id="PTHR21198:SF7">
    <property type="entry name" value="ASPARTATE-GLUTAMATE RACEMASE FAMILY"/>
    <property type="match status" value="1"/>
</dbReference>
<dbReference type="RefSeq" id="WP_069856687.1">
    <property type="nucleotide sequence ID" value="NZ_BDFE01000002.1"/>
</dbReference>
<proteinExistence type="inferred from homology"/>
<dbReference type="Pfam" id="PF01177">
    <property type="entry name" value="Asp_Glu_race"/>
    <property type="match status" value="1"/>
</dbReference>
<dbReference type="InterPro" id="IPR001920">
    <property type="entry name" value="Asp/Glu_race"/>
</dbReference>
<organism evidence="3 4">
    <name type="scientific">Desulfoplanes formicivorans</name>
    <dbReference type="NCBI Taxonomy" id="1592317"/>
    <lineage>
        <taxon>Bacteria</taxon>
        <taxon>Pseudomonadati</taxon>
        <taxon>Thermodesulfobacteriota</taxon>
        <taxon>Desulfovibrionia</taxon>
        <taxon>Desulfovibrionales</taxon>
        <taxon>Desulfoplanaceae</taxon>
        <taxon>Desulfoplanes</taxon>
    </lineage>
</organism>
<dbReference type="InterPro" id="IPR033134">
    <property type="entry name" value="Asp/Glu_racemase_AS_2"/>
</dbReference>
<evidence type="ECO:0000256" key="1">
    <source>
        <dbReference type="ARBA" id="ARBA00007847"/>
    </source>
</evidence>
<dbReference type="SUPFAM" id="SSF53681">
    <property type="entry name" value="Aspartate/glutamate racemase"/>
    <property type="match status" value="2"/>
</dbReference>
<evidence type="ECO:0000313" key="4">
    <source>
        <dbReference type="Proteomes" id="UP000095200"/>
    </source>
</evidence>
<sequence>MEKIGLIGGLSWRSTVEYYSRINTQVNLHYGDNTNPPLRIININQREMHDLQRNNDWDTIAKIIISASKELQAVGVECLAICASTPHKVVDQVQDVVTIPILHIADAVGSFLRERKIDFVGLLGSRFTMSEDFIKLRLFTKNKIKTIVPNLDAQNEIQKRLYEELSIGVFNSQTRQFFVKEIENMAIQGAQAVILGCTEFPILLEKEHCSIPLIDSIDIHCDAIVKYILG</sequence>
<dbReference type="NCBIfam" id="TIGR00035">
    <property type="entry name" value="asp_race"/>
    <property type="match status" value="1"/>
</dbReference>
<dbReference type="PROSITE" id="PS00924">
    <property type="entry name" value="ASP_GLU_RACEMASE_2"/>
    <property type="match status" value="1"/>
</dbReference>
<gene>
    <name evidence="3" type="ORF">DPF_0006</name>
</gene>
<dbReference type="GO" id="GO:0047661">
    <property type="term" value="F:amino-acid racemase activity"/>
    <property type="evidence" value="ECO:0007669"/>
    <property type="project" value="InterPro"/>
</dbReference>
<keyword evidence="2" id="KW-0413">Isomerase</keyword>